<dbReference type="PANTHER" id="PTHR32196">
    <property type="entry name" value="ABC TRANSPORTER PERMEASE PROTEIN YPHD-RELATED-RELATED"/>
    <property type="match status" value="1"/>
</dbReference>
<dbReference type="CDD" id="cd06579">
    <property type="entry name" value="TM_PBP1_transp_AraH_like"/>
    <property type="match status" value="1"/>
</dbReference>
<feature type="transmembrane region" description="Helical" evidence="11">
    <location>
        <begin position="81"/>
        <end position="101"/>
    </location>
</feature>
<keyword evidence="3" id="KW-0813">Transport</keyword>
<feature type="transmembrane region" description="Helical" evidence="11">
    <location>
        <begin position="268"/>
        <end position="295"/>
    </location>
</feature>
<evidence type="ECO:0000256" key="3">
    <source>
        <dbReference type="ARBA" id="ARBA00022448"/>
    </source>
</evidence>
<evidence type="ECO:0000313" key="12">
    <source>
        <dbReference type="EMBL" id="MSS84389.1"/>
    </source>
</evidence>
<keyword evidence="5" id="KW-0997">Cell inner membrane</keyword>
<dbReference type="EMBL" id="VULO01000007">
    <property type="protein sequence ID" value="MSS84389.1"/>
    <property type="molecule type" value="Genomic_DNA"/>
</dbReference>
<dbReference type="PANTHER" id="PTHR32196:SF29">
    <property type="entry name" value="AUTOINDUCER 2 IMPORT SYSTEM PERMEASE PROTEIN LSRC"/>
    <property type="match status" value="1"/>
</dbReference>
<evidence type="ECO:0000256" key="11">
    <source>
        <dbReference type="SAM" id="Phobius"/>
    </source>
</evidence>
<evidence type="ECO:0000313" key="13">
    <source>
        <dbReference type="Proteomes" id="UP000470875"/>
    </source>
</evidence>
<evidence type="ECO:0000256" key="1">
    <source>
        <dbReference type="ARBA" id="ARBA00004651"/>
    </source>
</evidence>
<comment type="subunit">
    <text evidence="2">The complex is composed of two ATP-binding proteins (LsrA), two transmembrane proteins (LsrC and LsrD) and a solute-binding protein (LsrB).</text>
</comment>
<comment type="caution">
    <text evidence="12">The sequence shown here is derived from an EMBL/GenBank/DDBJ whole genome shotgun (WGS) entry which is preliminary data.</text>
</comment>
<comment type="function">
    <text evidence="9">Part of the ABC transporter complex LsrABCD involved in autoinducer 2 (AI-2) import. Probably responsible for the translocation of the substrate across the membrane.</text>
</comment>
<keyword evidence="4" id="KW-1003">Cell membrane</keyword>
<evidence type="ECO:0000256" key="9">
    <source>
        <dbReference type="ARBA" id="ARBA00025439"/>
    </source>
</evidence>
<keyword evidence="13" id="KW-1185">Reference proteome</keyword>
<organism evidence="12 13">
    <name type="scientific">Scrofimicrobium canadense</name>
    <dbReference type="NCBI Taxonomy" id="2652290"/>
    <lineage>
        <taxon>Bacteria</taxon>
        <taxon>Bacillati</taxon>
        <taxon>Actinomycetota</taxon>
        <taxon>Actinomycetes</taxon>
        <taxon>Actinomycetales</taxon>
        <taxon>Actinomycetaceae</taxon>
        <taxon>Scrofimicrobium</taxon>
    </lineage>
</organism>
<dbReference type="AlphaFoldDB" id="A0A6N7VRJ7"/>
<feature type="transmembrane region" description="Helical" evidence="11">
    <location>
        <begin position="108"/>
        <end position="130"/>
    </location>
</feature>
<reference evidence="12 13" key="1">
    <citation type="submission" date="2019-08" db="EMBL/GenBank/DDBJ databases">
        <title>In-depth cultivation of the pig gut microbiome towards novel bacterial diversity and tailored functional studies.</title>
        <authorList>
            <person name="Wylensek D."/>
            <person name="Hitch T.C.A."/>
            <person name="Clavel T."/>
        </authorList>
    </citation>
    <scope>NUCLEOTIDE SEQUENCE [LARGE SCALE GENOMIC DNA]</scope>
    <source>
        <strain evidence="12 13">WB03_NA08</strain>
    </source>
</reference>
<gene>
    <name evidence="12" type="ORF">FYJ24_06360</name>
</gene>
<sequence length="345" mass="36118">MSTVTATKPASAAMRWFSSVVRSREFAIVLAFLLLVLATTLKNPRFIFSPDGWRDLLVTPSMLLVVAIGQAVVIISRNVDLSVGSVMGLTAYCIGSIFIAVPEMPVILGFVIGIAFGTLLGCVNGALVAFGRVPGMVITLGTLYVFRGINVMWTGSNRINASELPKGLLNLGTESILTIPILTIIAVAILLIVAWYMANTRGGREYYAVGSDPVAAELYGLPSVKRVFLSFVISGAMAGLAGVIFAARYGTIDSQVGSGFELQAVGAAVIGGVAIVGGSGTVIGAAFGAILLTTISRSLPVLGIPDFWQQAVVGALIVGAIVLDRILALRQSQRLVAQRFAEEKA</sequence>
<keyword evidence="6 11" id="KW-0812">Transmembrane</keyword>
<keyword evidence="7 11" id="KW-1133">Transmembrane helix</keyword>
<feature type="transmembrane region" description="Helical" evidence="11">
    <location>
        <begin position="56"/>
        <end position="75"/>
    </location>
</feature>
<dbReference type="RefSeq" id="WP_154544719.1">
    <property type="nucleotide sequence ID" value="NZ_VULO01000007.1"/>
</dbReference>
<evidence type="ECO:0000256" key="2">
    <source>
        <dbReference type="ARBA" id="ARBA00011262"/>
    </source>
</evidence>
<evidence type="ECO:0000256" key="10">
    <source>
        <dbReference type="ARBA" id="ARBA00039382"/>
    </source>
</evidence>
<feature type="transmembrane region" description="Helical" evidence="11">
    <location>
        <begin position="227"/>
        <end position="247"/>
    </location>
</feature>
<accession>A0A6N7VRJ7</accession>
<feature type="transmembrane region" description="Helical" evidence="11">
    <location>
        <begin position="26"/>
        <end position="44"/>
    </location>
</feature>
<proteinExistence type="predicted"/>
<dbReference type="InterPro" id="IPR001851">
    <property type="entry name" value="ABC_transp_permease"/>
</dbReference>
<dbReference type="Proteomes" id="UP000470875">
    <property type="component" value="Unassembled WGS sequence"/>
</dbReference>
<protein>
    <recommendedName>
        <fullName evidence="10">Autoinducer 2 import system permease protein LsrC</fullName>
    </recommendedName>
</protein>
<dbReference type="Pfam" id="PF02653">
    <property type="entry name" value="BPD_transp_2"/>
    <property type="match status" value="1"/>
</dbReference>
<name>A0A6N7VRJ7_9ACTO</name>
<dbReference type="GO" id="GO:0005886">
    <property type="term" value="C:plasma membrane"/>
    <property type="evidence" value="ECO:0007669"/>
    <property type="project" value="UniProtKB-SubCell"/>
</dbReference>
<dbReference type="GO" id="GO:0022857">
    <property type="term" value="F:transmembrane transporter activity"/>
    <property type="evidence" value="ECO:0007669"/>
    <property type="project" value="InterPro"/>
</dbReference>
<comment type="subcellular location">
    <subcellularLocation>
        <location evidence="1">Cell membrane</location>
        <topology evidence="1">Multi-pass membrane protein</topology>
    </subcellularLocation>
</comment>
<evidence type="ECO:0000256" key="4">
    <source>
        <dbReference type="ARBA" id="ARBA00022475"/>
    </source>
</evidence>
<evidence type="ECO:0000256" key="8">
    <source>
        <dbReference type="ARBA" id="ARBA00023136"/>
    </source>
</evidence>
<feature type="transmembrane region" description="Helical" evidence="11">
    <location>
        <begin position="307"/>
        <end position="329"/>
    </location>
</feature>
<feature type="transmembrane region" description="Helical" evidence="11">
    <location>
        <begin position="176"/>
        <end position="198"/>
    </location>
</feature>
<evidence type="ECO:0000256" key="6">
    <source>
        <dbReference type="ARBA" id="ARBA00022692"/>
    </source>
</evidence>
<keyword evidence="8 11" id="KW-0472">Membrane</keyword>
<evidence type="ECO:0000256" key="5">
    <source>
        <dbReference type="ARBA" id="ARBA00022519"/>
    </source>
</evidence>
<evidence type="ECO:0000256" key="7">
    <source>
        <dbReference type="ARBA" id="ARBA00022989"/>
    </source>
</evidence>